<proteinExistence type="predicted"/>
<dbReference type="SUPFAM" id="SSF53254">
    <property type="entry name" value="Phosphoglycerate mutase-like"/>
    <property type="match status" value="1"/>
</dbReference>
<dbReference type="KEGG" id="sact:DMT42_03225"/>
<evidence type="ECO:0000313" key="1">
    <source>
        <dbReference type="EMBL" id="AWT41420.1"/>
    </source>
</evidence>
<sequence length="188" mass="19593">MTNRVMLISPGVNAALREARFDDGRPLDEAALRAARAASGALPAAQAVWCSPTVRCEQTARALGLAAVPVPALAGLDAGRWRGATLAEVTAAEPEALAAWLADPEAAPHGGESVRALCDRVEDWLATAADTDGRTLAVVEPEVVRAAVVRTLGAADTAFWRTDVPPLSAVEFTGRAGRRNVKVGRPLV</sequence>
<dbReference type="RefSeq" id="WP_110626356.1">
    <property type="nucleotide sequence ID" value="NZ_CP029788.1"/>
</dbReference>
<protein>
    <submittedName>
        <fullName evidence="1">Histidine phosphatase family protein</fullName>
    </submittedName>
</protein>
<dbReference type="EMBL" id="CP029788">
    <property type="protein sequence ID" value="AWT41420.1"/>
    <property type="molecule type" value="Genomic_DNA"/>
</dbReference>
<dbReference type="Pfam" id="PF00300">
    <property type="entry name" value="His_Phos_1"/>
    <property type="match status" value="1"/>
</dbReference>
<organism evidence="1 2">
    <name type="scientific">Streptomyces actuosus</name>
    <dbReference type="NCBI Taxonomy" id="1885"/>
    <lineage>
        <taxon>Bacteria</taxon>
        <taxon>Bacillati</taxon>
        <taxon>Actinomycetota</taxon>
        <taxon>Actinomycetes</taxon>
        <taxon>Kitasatosporales</taxon>
        <taxon>Streptomycetaceae</taxon>
        <taxon>Streptomyces</taxon>
    </lineage>
</organism>
<dbReference type="OrthoDB" id="7502553at2"/>
<dbReference type="Proteomes" id="UP000247634">
    <property type="component" value="Chromosome"/>
</dbReference>
<dbReference type="InterPro" id="IPR013078">
    <property type="entry name" value="His_Pase_superF_clade-1"/>
</dbReference>
<dbReference type="AlphaFoldDB" id="A0A2U9NVW0"/>
<dbReference type="InterPro" id="IPR029033">
    <property type="entry name" value="His_PPase_superfam"/>
</dbReference>
<evidence type="ECO:0000313" key="2">
    <source>
        <dbReference type="Proteomes" id="UP000247634"/>
    </source>
</evidence>
<dbReference type="Gene3D" id="3.40.50.1240">
    <property type="entry name" value="Phosphoglycerate mutase-like"/>
    <property type="match status" value="1"/>
</dbReference>
<gene>
    <name evidence="1" type="ORF">DMT42_03225</name>
</gene>
<name>A0A2U9NVW0_STRAS</name>
<keyword evidence="2" id="KW-1185">Reference proteome</keyword>
<accession>A0A2U9NVW0</accession>
<reference evidence="1 2" key="1">
    <citation type="submission" date="2018-06" db="EMBL/GenBank/DDBJ databases">
        <title>The complete genome sequence of a nosiheptide producer Streptomyces actuosus ATCC 25421: deducing the ability of producing a new class III lantibiotics.</title>
        <authorList>
            <person name="Liu W."/>
            <person name="Sun F."/>
            <person name="Hu Y."/>
        </authorList>
    </citation>
    <scope>NUCLEOTIDE SEQUENCE [LARGE SCALE GENOMIC DNA]</scope>
    <source>
        <strain evidence="1 2">ATCC 25421</strain>
    </source>
</reference>